<keyword evidence="2 5" id="KW-0812">Transmembrane</keyword>
<comment type="caution">
    <text evidence="7">The sequence shown here is derived from an EMBL/GenBank/DDBJ whole genome shotgun (WGS) entry which is preliminary data.</text>
</comment>
<dbReference type="AlphaFoldDB" id="A0A829PUM5"/>
<organism evidence="7 8">
    <name type="scientific">Mycobacteroides abscessus MAB_030201_1075</name>
    <dbReference type="NCBI Taxonomy" id="1335410"/>
    <lineage>
        <taxon>Bacteria</taxon>
        <taxon>Bacillati</taxon>
        <taxon>Actinomycetota</taxon>
        <taxon>Actinomycetes</taxon>
        <taxon>Mycobacteriales</taxon>
        <taxon>Mycobacteriaceae</taxon>
        <taxon>Mycobacteroides</taxon>
        <taxon>Mycobacteroides abscessus</taxon>
    </lineage>
</organism>
<dbReference type="Pfam" id="PF01061">
    <property type="entry name" value="ABC2_membrane"/>
    <property type="match status" value="1"/>
</dbReference>
<feature type="transmembrane region" description="Helical" evidence="5">
    <location>
        <begin position="165"/>
        <end position="186"/>
    </location>
</feature>
<dbReference type="InterPro" id="IPR013525">
    <property type="entry name" value="ABC2_TM"/>
</dbReference>
<feature type="domain" description="ABC-2 type transporter transmembrane" evidence="6">
    <location>
        <begin position="2"/>
        <end position="207"/>
    </location>
</feature>
<evidence type="ECO:0000256" key="2">
    <source>
        <dbReference type="ARBA" id="ARBA00022692"/>
    </source>
</evidence>
<sequence>MARRQGRLILADRGYFIFLALLPFVLAGLVLSVPGSAGFNVALPDNPNEPGLLLALTNLGASFLGLALTIRDLIGERVIFRREQAVGLSATAYLLAKIITYCGAAIVQSAIMTAVIVIVRGGPTQGAVLLGSANFELWVAVAATACAATVLGLVLSSLATSAEQVMPMLVIATMTQIVFSGGLIPVTGRAGLEQLSFLFPSRWGFAATAATCDLRKLVPVGPQDELWNHDAGTWLFDMGILGLLSLVMAGFVRWRIRLKG</sequence>
<protein>
    <submittedName>
        <fullName evidence="7">ABC-2 type transporter family protein</fullName>
    </submittedName>
</protein>
<feature type="transmembrane region" description="Helical" evidence="5">
    <location>
        <begin position="234"/>
        <end position="254"/>
    </location>
</feature>
<evidence type="ECO:0000256" key="3">
    <source>
        <dbReference type="ARBA" id="ARBA00022989"/>
    </source>
</evidence>
<reference evidence="7 8" key="1">
    <citation type="submission" date="2014-01" db="EMBL/GenBank/DDBJ databases">
        <authorList>
            <person name="Zelazny A."/>
            <person name="Olivier K."/>
            <person name="Sampaio E.P."/>
            <person name="Holland S.M."/>
            <person name="Tallon L.J."/>
            <person name="Sadzewicz L.K."/>
            <person name="Sengamalay N."/>
            <person name="Fraser C.M."/>
            <person name="Hine E."/>
            <person name="Shefchek K.A."/>
            <person name="Das S.P."/>
            <person name="Shallom S.J."/>
            <person name="Agrawal S."/>
            <person name="Tettelin H."/>
        </authorList>
    </citation>
    <scope>NUCLEOTIDE SEQUENCE [LARGE SCALE GENOMIC DNA]</scope>
    <source>
        <strain evidence="7 8">MAB_030201_1075</strain>
    </source>
</reference>
<feature type="transmembrane region" description="Helical" evidence="5">
    <location>
        <begin position="137"/>
        <end position="158"/>
    </location>
</feature>
<evidence type="ECO:0000256" key="5">
    <source>
        <dbReference type="SAM" id="Phobius"/>
    </source>
</evidence>
<feature type="transmembrane region" description="Helical" evidence="5">
    <location>
        <begin position="91"/>
        <end position="117"/>
    </location>
</feature>
<evidence type="ECO:0000313" key="8">
    <source>
        <dbReference type="Proteomes" id="UP000019854"/>
    </source>
</evidence>
<dbReference type="GO" id="GO:0140359">
    <property type="term" value="F:ABC-type transporter activity"/>
    <property type="evidence" value="ECO:0007669"/>
    <property type="project" value="InterPro"/>
</dbReference>
<evidence type="ECO:0000259" key="6">
    <source>
        <dbReference type="Pfam" id="PF01061"/>
    </source>
</evidence>
<keyword evidence="3 5" id="KW-1133">Transmembrane helix</keyword>
<name>A0A829PUM5_9MYCO</name>
<proteinExistence type="predicted"/>
<dbReference type="Proteomes" id="UP000019854">
    <property type="component" value="Unassembled WGS sequence"/>
</dbReference>
<comment type="subcellular location">
    <subcellularLocation>
        <location evidence="1">Membrane</location>
        <topology evidence="1">Multi-pass membrane protein</topology>
    </subcellularLocation>
</comment>
<dbReference type="EMBL" id="JAOX01000001">
    <property type="protein sequence ID" value="ETZ90798.1"/>
    <property type="molecule type" value="Genomic_DNA"/>
</dbReference>
<evidence type="ECO:0000256" key="1">
    <source>
        <dbReference type="ARBA" id="ARBA00004141"/>
    </source>
</evidence>
<keyword evidence="4 5" id="KW-0472">Membrane</keyword>
<feature type="transmembrane region" description="Helical" evidence="5">
    <location>
        <begin position="51"/>
        <end position="70"/>
    </location>
</feature>
<evidence type="ECO:0000256" key="4">
    <source>
        <dbReference type="ARBA" id="ARBA00023136"/>
    </source>
</evidence>
<feature type="transmembrane region" description="Helical" evidence="5">
    <location>
        <begin position="12"/>
        <end position="31"/>
    </location>
</feature>
<accession>A0A829PUM5</accession>
<evidence type="ECO:0000313" key="7">
    <source>
        <dbReference type="EMBL" id="ETZ90798.1"/>
    </source>
</evidence>
<dbReference type="GO" id="GO:0016020">
    <property type="term" value="C:membrane"/>
    <property type="evidence" value="ECO:0007669"/>
    <property type="project" value="UniProtKB-SubCell"/>
</dbReference>
<gene>
    <name evidence="7" type="ORF">L829_4384</name>
</gene>